<feature type="transmembrane region" description="Helical" evidence="1">
    <location>
        <begin position="342"/>
        <end position="359"/>
    </location>
</feature>
<evidence type="ECO:0000256" key="1">
    <source>
        <dbReference type="SAM" id="Phobius"/>
    </source>
</evidence>
<sequence>MAKFPTLYNWVNTPSGFWFPKNTSWFDAWDTNFQVSDIRYGQKAGILAQNTYTTIPHNSALIYQFYTLLGIINRLLRLDPFILFHLASIISSVILILVCYYVAKVFFTDKFYRLSAFIIFVLGGGLGWLQFFGLSGDTTIAGFTMVNAFERGSEAISTALLLLTFVFNFRYMKTWHRKYLFYAIITSFLSITLHPPFAAMYIVIGLIFVFWEYTKTKKFTSLMFPVTHLILFGIYYFFVLSNLLINPGFAGVVGQELFNVDSMRLITGFGVISLFLGWALLFSHNQTDEFKAAKIFFSTQLVFIFLPFGFHLYFVKGLHVWGVILGLYGVQELFKNMRQQKLITISIVLLSLITRIYIFNDLLHPNPNNPFLFLRSDEGKALEFMSQLPVDSNILSLYRIGNYIPAHTDNRVYFGHKFQTPQAEEKLKMAKIFYLTDDEKKQTEFLRQNNIQYVYYGLEEASLRKFSKMEISNPFPYFPVIYKKDSIVIYQVK</sequence>
<protein>
    <recommendedName>
        <fullName evidence="4">Glycosyltransferase RgtA/B/C/D-like domain-containing protein</fullName>
    </recommendedName>
</protein>
<comment type="caution">
    <text evidence="2">The sequence shown here is derived from an EMBL/GenBank/DDBJ whole genome shotgun (WGS) entry which is preliminary data.</text>
</comment>
<organism evidence="2 3">
    <name type="scientific">Candidatus Gottesmanbacteria bacterium RIFCSPLOWO2_01_FULL_39_12b</name>
    <dbReference type="NCBI Taxonomy" id="1798388"/>
    <lineage>
        <taxon>Bacteria</taxon>
        <taxon>Candidatus Gottesmaniibacteriota</taxon>
    </lineage>
</organism>
<accession>A0A1F6APL0</accession>
<feature type="transmembrane region" description="Helical" evidence="1">
    <location>
        <begin position="114"/>
        <end position="135"/>
    </location>
</feature>
<feature type="transmembrane region" description="Helical" evidence="1">
    <location>
        <begin position="265"/>
        <end position="282"/>
    </location>
</feature>
<feature type="transmembrane region" description="Helical" evidence="1">
    <location>
        <begin position="155"/>
        <end position="172"/>
    </location>
</feature>
<reference evidence="2 3" key="1">
    <citation type="journal article" date="2016" name="Nat. Commun.">
        <title>Thousands of microbial genomes shed light on interconnected biogeochemical processes in an aquifer system.</title>
        <authorList>
            <person name="Anantharaman K."/>
            <person name="Brown C.T."/>
            <person name="Hug L.A."/>
            <person name="Sharon I."/>
            <person name="Castelle C.J."/>
            <person name="Probst A.J."/>
            <person name="Thomas B.C."/>
            <person name="Singh A."/>
            <person name="Wilkins M.J."/>
            <person name="Karaoz U."/>
            <person name="Brodie E.L."/>
            <person name="Williams K.H."/>
            <person name="Hubbard S.S."/>
            <person name="Banfield J.F."/>
        </authorList>
    </citation>
    <scope>NUCLEOTIDE SEQUENCE [LARGE SCALE GENOMIC DNA]</scope>
</reference>
<feature type="transmembrane region" description="Helical" evidence="1">
    <location>
        <begin position="82"/>
        <end position="102"/>
    </location>
</feature>
<evidence type="ECO:0000313" key="3">
    <source>
        <dbReference type="Proteomes" id="UP000176609"/>
    </source>
</evidence>
<dbReference type="AlphaFoldDB" id="A0A1F6APL0"/>
<evidence type="ECO:0000313" key="2">
    <source>
        <dbReference type="EMBL" id="OGG26629.1"/>
    </source>
</evidence>
<name>A0A1F6APL0_9BACT</name>
<feature type="transmembrane region" description="Helical" evidence="1">
    <location>
        <begin position="222"/>
        <end position="245"/>
    </location>
</feature>
<evidence type="ECO:0008006" key="4">
    <source>
        <dbReference type="Google" id="ProtNLM"/>
    </source>
</evidence>
<keyword evidence="1" id="KW-0812">Transmembrane</keyword>
<dbReference type="EMBL" id="MFJR01000007">
    <property type="protein sequence ID" value="OGG26629.1"/>
    <property type="molecule type" value="Genomic_DNA"/>
</dbReference>
<dbReference type="Proteomes" id="UP000176609">
    <property type="component" value="Unassembled WGS sequence"/>
</dbReference>
<proteinExistence type="predicted"/>
<feature type="transmembrane region" description="Helical" evidence="1">
    <location>
        <begin position="179"/>
        <end position="210"/>
    </location>
</feature>
<feature type="transmembrane region" description="Helical" evidence="1">
    <location>
        <begin position="302"/>
        <end position="330"/>
    </location>
</feature>
<gene>
    <name evidence="2" type="ORF">A2960_00460</name>
</gene>
<keyword evidence="1" id="KW-1133">Transmembrane helix</keyword>
<keyword evidence="1" id="KW-0472">Membrane</keyword>